<organism evidence="2 3">
    <name type="scientific">Taxus chinensis</name>
    <name type="common">Chinese yew</name>
    <name type="synonym">Taxus wallichiana var. chinensis</name>
    <dbReference type="NCBI Taxonomy" id="29808"/>
    <lineage>
        <taxon>Eukaryota</taxon>
        <taxon>Viridiplantae</taxon>
        <taxon>Streptophyta</taxon>
        <taxon>Embryophyta</taxon>
        <taxon>Tracheophyta</taxon>
        <taxon>Spermatophyta</taxon>
        <taxon>Pinopsida</taxon>
        <taxon>Pinidae</taxon>
        <taxon>Conifers II</taxon>
        <taxon>Cupressales</taxon>
        <taxon>Taxaceae</taxon>
        <taxon>Taxus</taxon>
    </lineage>
</organism>
<proteinExistence type="predicted"/>
<dbReference type="AlphaFoldDB" id="A0AA38EY60"/>
<protein>
    <submittedName>
        <fullName evidence="2">Uncharacterized protein</fullName>
    </submittedName>
</protein>
<evidence type="ECO:0000313" key="3">
    <source>
        <dbReference type="Proteomes" id="UP000824469"/>
    </source>
</evidence>
<name>A0AA38EY60_TAXCH</name>
<feature type="non-terminal residue" evidence="2">
    <location>
        <position position="120"/>
    </location>
</feature>
<dbReference type="EMBL" id="JAHRHJ020003813">
    <property type="protein sequence ID" value="KAH9287619.1"/>
    <property type="molecule type" value="Genomic_DNA"/>
</dbReference>
<reference evidence="2 3" key="1">
    <citation type="journal article" date="2021" name="Nat. Plants">
        <title>The Taxus genome provides insights into paclitaxel biosynthesis.</title>
        <authorList>
            <person name="Xiong X."/>
            <person name="Gou J."/>
            <person name="Liao Q."/>
            <person name="Li Y."/>
            <person name="Zhou Q."/>
            <person name="Bi G."/>
            <person name="Li C."/>
            <person name="Du R."/>
            <person name="Wang X."/>
            <person name="Sun T."/>
            <person name="Guo L."/>
            <person name="Liang H."/>
            <person name="Lu P."/>
            <person name="Wu Y."/>
            <person name="Zhang Z."/>
            <person name="Ro D.K."/>
            <person name="Shang Y."/>
            <person name="Huang S."/>
            <person name="Yan J."/>
        </authorList>
    </citation>
    <scope>NUCLEOTIDE SEQUENCE [LARGE SCALE GENOMIC DNA]</scope>
    <source>
        <strain evidence="2">Ta-2019</strain>
    </source>
</reference>
<feature type="compositionally biased region" description="Basic and acidic residues" evidence="1">
    <location>
        <begin position="74"/>
        <end position="93"/>
    </location>
</feature>
<feature type="region of interest" description="Disordered" evidence="1">
    <location>
        <begin position="1"/>
        <end position="45"/>
    </location>
</feature>
<evidence type="ECO:0000313" key="2">
    <source>
        <dbReference type="EMBL" id="KAH9287619.1"/>
    </source>
</evidence>
<evidence type="ECO:0000256" key="1">
    <source>
        <dbReference type="SAM" id="MobiDB-lite"/>
    </source>
</evidence>
<dbReference type="Proteomes" id="UP000824469">
    <property type="component" value="Unassembled WGS sequence"/>
</dbReference>
<feature type="region of interest" description="Disordered" evidence="1">
    <location>
        <begin position="66"/>
        <end position="120"/>
    </location>
</feature>
<gene>
    <name evidence="2" type="ORF">KI387_031736</name>
</gene>
<feature type="compositionally biased region" description="Basic residues" evidence="1">
    <location>
        <begin position="94"/>
        <end position="104"/>
    </location>
</feature>
<comment type="caution">
    <text evidence="2">The sequence shown here is derived from an EMBL/GenBank/DDBJ whole genome shotgun (WGS) entry which is preliminary data.</text>
</comment>
<keyword evidence="3" id="KW-1185">Reference proteome</keyword>
<sequence>MDVKDANRPVQLKRGTSVRDSWDKGTRGTQIAEGAESQSSNATCHWKKRDEEAHFGRIGSFCPKQFGTSGTNVREGRERAGRPADQSNHDTCHKGKGPKVKGRVLKGQPEPIRRGHVSYG</sequence>
<accession>A0AA38EY60</accession>